<evidence type="ECO:0000256" key="1">
    <source>
        <dbReference type="SAM" id="Phobius"/>
    </source>
</evidence>
<evidence type="ECO:0000313" key="3">
    <source>
        <dbReference type="Proteomes" id="UP000321055"/>
    </source>
</evidence>
<keyword evidence="1" id="KW-1133">Transmembrane helix</keyword>
<keyword evidence="1" id="KW-0472">Membrane</keyword>
<feature type="transmembrane region" description="Helical" evidence="1">
    <location>
        <begin position="28"/>
        <end position="54"/>
    </location>
</feature>
<protein>
    <submittedName>
        <fullName evidence="2">Uncharacterized protein</fullName>
    </submittedName>
</protein>
<dbReference type="AlphaFoldDB" id="A0A5C7W172"/>
<evidence type="ECO:0000313" key="2">
    <source>
        <dbReference type="EMBL" id="TXI30118.1"/>
    </source>
</evidence>
<feature type="transmembrane region" description="Helical" evidence="1">
    <location>
        <begin position="61"/>
        <end position="81"/>
    </location>
</feature>
<keyword evidence="1" id="KW-0812">Transmembrane</keyword>
<accession>A0A5C7W172</accession>
<comment type="caution">
    <text evidence="2">The sequence shown here is derived from an EMBL/GenBank/DDBJ whole genome shotgun (WGS) entry which is preliminary data.</text>
</comment>
<dbReference type="EMBL" id="SSFX01000022">
    <property type="protein sequence ID" value="TXI30118.1"/>
    <property type="molecule type" value="Genomic_DNA"/>
</dbReference>
<name>A0A5C7W172_9PROT</name>
<feature type="transmembrane region" description="Helical" evidence="1">
    <location>
        <begin position="5"/>
        <end position="22"/>
    </location>
</feature>
<proteinExistence type="predicted"/>
<sequence length="87" mass="9385">MKLKLIIAGIIGLILFGIFWYFDQLWIGIVAVTGPTLAVILSALGVTGAGIMTFLSFKGKLPIVAVVGFLITFVLFLTLVVPEYVKI</sequence>
<reference evidence="2 3" key="1">
    <citation type="submission" date="2018-09" db="EMBL/GenBank/DDBJ databases">
        <title>Metagenome Assembled Genomes from an Advanced Water Purification Facility.</title>
        <authorList>
            <person name="Stamps B.W."/>
            <person name="Spear J.R."/>
        </authorList>
    </citation>
    <scope>NUCLEOTIDE SEQUENCE [LARGE SCALE GENOMIC DNA]</scope>
    <source>
        <strain evidence="2">Bin_54_1</strain>
    </source>
</reference>
<dbReference type="Proteomes" id="UP000321055">
    <property type="component" value="Unassembled WGS sequence"/>
</dbReference>
<organism evidence="2 3">
    <name type="scientific">Nitrosomonas oligotropha</name>
    <dbReference type="NCBI Taxonomy" id="42354"/>
    <lineage>
        <taxon>Bacteria</taxon>
        <taxon>Pseudomonadati</taxon>
        <taxon>Pseudomonadota</taxon>
        <taxon>Betaproteobacteria</taxon>
        <taxon>Nitrosomonadales</taxon>
        <taxon>Nitrosomonadaceae</taxon>
        <taxon>Nitrosomonas</taxon>
    </lineage>
</organism>
<gene>
    <name evidence="2" type="ORF">E6Q60_02320</name>
</gene>